<evidence type="ECO:0000256" key="1">
    <source>
        <dbReference type="ARBA" id="ARBA00022679"/>
    </source>
</evidence>
<keyword evidence="2" id="KW-0547">Nucleotide-binding</keyword>
<evidence type="ECO:0000256" key="5">
    <source>
        <dbReference type="ARBA" id="ARBA00038121"/>
    </source>
</evidence>
<dbReference type="GO" id="GO:0042352">
    <property type="term" value="P:GDP-L-fucose salvage"/>
    <property type="evidence" value="ECO:0007669"/>
    <property type="project" value="TreeGrafter"/>
</dbReference>
<dbReference type="InterPro" id="IPR012887">
    <property type="entry name" value="GDP_fucose_pyrophosphorylase"/>
</dbReference>
<dbReference type="SUPFAM" id="SSF54211">
    <property type="entry name" value="Ribosomal protein S5 domain 2-like"/>
    <property type="match status" value="1"/>
</dbReference>
<dbReference type="PANTHER" id="PTHR32463">
    <property type="entry name" value="L-FUCOSE KINASE"/>
    <property type="match status" value="1"/>
</dbReference>
<dbReference type="GO" id="GO:0050201">
    <property type="term" value="F:fucokinase activity"/>
    <property type="evidence" value="ECO:0007669"/>
    <property type="project" value="TreeGrafter"/>
</dbReference>
<dbReference type="PANTHER" id="PTHR32463:SF0">
    <property type="entry name" value="L-FUCOSE KINASE"/>
    <property type="match status" value="1"/>
</dbReference>
<dbReference type="Pfam" id="PF00288">
    <property type="entry name" value="GHMP_kinases_N"/>
    <property type="match status" value="1"/>
</dbReference>
<evidence type="ECO:0000259" key="8">
    <source>
        <dbReference type="Pfam" id="PF08544"/>
    </source>
</evidence>
<keyword evidence="1" id="KW-0808">Transferase</keyword>
<dbReference type="InterPro" id="IPR001174">
    <property type="entry name" value="HddA/FKP"/>
</dbReference>
<dbReference type="Pfam" id="PF07959">
    <property type="entry name" value="Fucose_pyrophosphorylase"/>
    <property type="match status" value="1"/>
</dbReference>
<dbReference type="InterPro" id="IPR052203">
    <property type="entry name" value="GHMP_Kinase-Related"/>
</dbReference>
<dbReference type="EMBL" id="SLWB01000019">
    <property type="protein sequence ID" value="TCN62222.1"/>
    <property type="molecule type" value="Genomic_DNA"/>
</dbReference>
<dbReference type="NCBIfam" id="NF009948">
    <property type="entry name" value="PRK13412.1"/>
    <property type="match status" value="1"/>
</dbReference>
<comment type="similarity">
    <text evidence="5">Belongs to the GHMP kinase family.</text>
</comment>
<keyword evidence="4" id="KW-0067">ATP-binding</keyword>
<dbReference type="Gene3D" id="3.30.230.120">
    <property type="match status" value="1"/>
</dbReference>
<dbReference type="Proteomes" id="UP000294830">
    <property type="component" value="Unassembled WGS sequence"/>
</dbReference>
<evidence type="ECO:0000313" key="10">
    <source>
        <dbReference type="Proteomes" id="UP000294830"/>
    </source>
</evidence>
<gene>
    <name evidence="9" type="ORF">CLV25_11955</name>
</gene>
<dbReference type="Pfam" id="PF08544">
    <property type="entry name" value="GHMP_kinases_C"/>
    <property type="match status" value="1"/>
</dbReference>
<dbReference type="GO" id="GO:0005524">
    <property type="term" value="F:ATP binding"/>
    <property type="evidence" value="ECO:0007669"/>
    <property type="project" value="UniProtKB-KW"/>
</dbReference>
<dbReference type="InterPro" id="IPR020568">
    <property type="entry name" value="Ribosomal_Su5_D2-typ_SF"/>
</dbReference>
<reference evidence="9 10" key="1">
    <citation type="submission" date="2019-03" db="EMBL/GenBank/DDBJ databases">
        <title>Genomic Encyclopedia of Archaeal and Bacterial Type Strains, Phase II (KMG-II): from individual species to whole genera.</title>
        <authorList>
            <person name="Goeker M."/>
        </authorList>
    </citation>
    <scope>NUCLEOTIDE SEQUENCE [LARGE SCALE GENOMIC DNA]</scope>
    <source>
        <strain evidence="9 10">RL-C</strain>
    </source>
</reference>
<evidence type="ECO:0000256" key="4">
    <source>
        <dbReference type="ARBA" id="ARBA00022840"/>
    </source>
</evidence>
<dbReference type="AlphaFoldDB" id="A0A4R2E6Y3"/>
<dbReference type="InterPro" id="IPR036554">
    <property type="entry name" value="GHMP_kinase_C_sf"/>
</dbReference>
<dbReference type="SUPFAM" id="SSF55060">
    <property type="entry name" value="GHMP Kinase, C-terminal domain"/>
    <property type="match status" value="1"/>
</dbReference>
<dbReference type="OrthoDB" id="9812992at2"/>
<keyword evidence="10" id="KW-1185">Reference proteome</keyword>
<accession>A0A4R2E6Y3</accession>
<dbReference type="InterPro" id="IPR013750">
    <property type="entry name" value="GHMP_kinase_C_dom"/>
</dbReference>
<evidence type="ECO:0000256" key="3">
    <source>
        <dbReference type="ARBA" id="ARBA00022777"/>
    </source>
</evidence>
<feature type="domain" description="GDP-fucose pyrophosphorylase" evidence="7">
    <location>
        <begin position="69"/>
        <end position="414"/>
    </location>
</feature>
<organism evidence="9 10">
    <name type="scientific">Acetobacteroides hydrogenigenes</name>
    <dbReference type="NCBI Taxonomy" id="979970"/>
    <lineage>
        <taxon>Bacteria</taxon>
        <taxon>Pseudomonadati</taxon>
        <taxon>Bacteroidota</taxon>
        <taxon>Bacteroidia</taxon>
        <taxon>Bacteroidales</taxon>
        <taxon>Rikenellaceae</taxon>
        <taxon>Acetobacteroides</taxon>
    </lineage>
</organism>
<feature type="domain" description="GHMP kinase C-terminal" evidence="8">
    <location>
        <begin position="849"/>
        <end position="927"/>
    </location>
</feature>
<keyword evidence="3 9" id="KW-0418">Kinase</keyword>
<feature type="domain" description="GHMP kinase N-terminal" evidence="6">
    <location>
        <begin position="694"/>
        <end position="767"/>
    </location>
</feature>
<proteinExistence type="inferred from homology"/>
<evidence type="ECO:0000259" key="6">
    <source>
        <dbReference type="Pfam" id="PF00288"/>
    </source>
</evidence>
<evidence type="ECO:0000313" key="9">
    <source>
        <dbReference type="EMBL" id="TCN62222.1"/>
    </source>
</evidence>
<dbReference type="PRINTS" id="PR00960">
    <property type="entry name" value="LMBPPROTEIN"/>
</dbReference>
<evidence type="ECO:0000259" key="7">
    <source>
        <dbReference type="Pfam" id="PF07959"/>
    </source>
</evidence>
<evidence type="ECO:0000256" key="2">
    <source>
        <dbReference type="ARBA" id="ARBA00022741"/>
    </source>
</evidence>
<sequence>MKYLLTLPDNAAESFYGVENRSEESWFVTSDPQGKKIGSGGGTANLLAEAYFKSGNANFDSWIVNEKKIVIHAGGESRRLPAYAHTGKILAPIPVFRWGRGQAINQNLLDIQLPLLEEIMANTNSNQNTLIASGDVLIRNSGGLPSFPDADVICFGLWGSPEKAANHGVFFTPTDGSGKLSFMLQKPTNSQIAEHCRDYHYLLDIGIWVLSDRAVRRLMDKCGWYSATKGFEGGTPKNYDLYSEFGLALGENPTAIDDKLADLSVALVTLENGEFYHFGRNSELIESTERLQNLVVDQREIWHKKVKPHPSIFIQNCDSGITLDSNNQHLWFENSYLPSSWKISNSHILTGIPKNSWSLTLPAGICLDVVPIQDDLHVIRPYGFNDEFKGDVCSVETRWLNHPLADWFAKRNISIDGELGVDIQQYPLFPVINIKDVDGGFVEWLVSDEPALSEEYKRLYLGSERISASQICAKANLKRLYAQREELMVQAIPQLAKNYRNSVFYQLDLDNLAKICAKNSVVIPELEGVSGMQKVGDLMLRSRISHYSGAIDSYEEEAFTELQRCVLKTHTASKVHPKLSVKDDQIVWGRSPLRIDIGGGWSDTPPYCFSNGGAVVNVAIEINGQPPIQVFVKPSEERRIVISSIDLGAKEVISSFEELEQFNVVGSPFSIPKAALCLAGFHSRFSAVQHQSLQDLLDDFGSGIEISILSAVPKGSGLGTSSILAATVLGTLSNFCGLEWDKLEICSKTLALEQLLTTGGGWQDQVGGVLHGVKLIETTPGFEQTPVVRWLPTDLFDSPQTKGTFLLYYTGITRTAKKILAEIVRGMFLNSSSHLNTLGKIKQHAGDVFEAIMRGDHALLASSVAKSWKLNMALDSGTCTPDILKIVEPVSSELLGFKLLGAGGGGFMLMVAKDLEAAARVRGHLEANPINSKARFVEMTVSKTGFLVTRS</sequence>
<comment type="caution">
    <text evidence="9">The sequence shown here is derived from an EMBL/GenBank/DDBJ whole genome shotgun (WGS) entry which is preliminary data.</text>
</comment>
<protein>
    <submittedName>
        <fullName evidence="9">Galactokinase/mevalonate kinase-like predicted kinase</fullName>
    </submittedName>
</protein>
<dbReference type="InterPro" id="IPR006204">
    <property type="entry name" value="GHMP_kinase_N_dom"/>
</dbReference>
<name>A0A4R2E6Y3_9BACT</name>